<comment type="caution">
    <text evidence="2">The sequence shown here is derived from an EMBL/GenBank/DDBJ whole genome shotgun (WGS) entry which is preliminary data.</text>
</comment>
<feature type="transmembrane region" description="Helical" evidence="1">
    <location>
        <begin position="102"/>
        <end position="118"/>
    </location>
</feature>
<name>A0A0F9LVB0_9ZZZZ</name>
<keyword evidence="1" id="KW-0812">Transmembrane</keyword>
<dbReference type="EMBL" id="LAZR01010198">
    <property type="protein sequence ID" value="KKM68275.1"/>
    <property type="molecule type" value="Genomic_DNA"/>
</dbReference>
<sequence>MRRHSKSGIRRWYHHETSGPACVKELGAVWEEVDPSLGETTEEEELMADEYAAEVRDQVLAEAGIEVAERPGGLRAKWLVAKQLPAAFVLLWQTAKQMPYRWAWLLVLLSSMLLFSWWDEVLVLGVGARWNWRIIPAYYIFEYGVLTPLIIWLGVKTYRKLNLKVSPRAMVREAISASLVAIAWRWIKRRLRKEPDSV</sequence>
<protein>
    <submittedName>
        <fullName evidence="2">Uncharacterized protein</fullName>
    </submittedName>
</protein>
<evidence type="ECO:0000256" key="1">
    <source>
        <dbReference type="SAM" id="Phobius"/>
    </source>
</evidence>
<evidence type="ECO:0000313" key="2">
    <source>
        <dbReference type="EMBL" id="KKM68275.1"/>
    </source>
</evidence>
<gene>
    <name evidence="2" type="ORF">LCGC14_1462540</name>
</gene>
<proteinExistence type="predicted"/>
<organism evidence="2">
    <name type="scientific">marine sediment metagenome</name>
    <dbReference type="NCBI Taxonomy" id="412755"/>
    <lineage>
        <taxon>unclassified sequences</taxon>
        <taxon>metagenomes</taxon>
        <taxon>ecological metagenomes</taxon>
    </lineage>
</organism>
<keyword evidence="1" id="KW-1133">Transmembrane helix</keyword>
<feature type="transmembrane region" description="Helical" evidence="1">
    <location>
        <begin position="138"/>
        <end position="158"/>
    </location>
</feature>
<dbReference type="AlphaFoldDB" id="A0A0F9LVB0"/>
<accession>A0A0F9LVB0</accession>
<keyword evidence="1" id="KW-0472">Membrane</keyword>
<reference evidence="2" key="1">
    <citation type="journal article" date="2015" name="Nature">
        <title>Complex archaea that bridge the gap between prokaryotes and eukaryotes.</title>
        <authorList>
            <person name="Spang A."/>
            <person name="Saw J.H."/>
            <person name="Jorgensen S.L."/>
            <person name="Zaremba-Niedzwiedzka K."/>
            <person name="Martijn J."/>
            <person name="Lind A.E."/>
            <person name="van Eijk R."/>
            <person name="Schleper C."/>
            <person name="Guy L."/>
            <person name="Ettema T.J."/>
        </authorList>
    </citation>
    <scope>NUCLEOTIDE SEQUENCE</scope>
</reference>